<dbReference type="Proteomes" id="UP000246278">
    <property type="component" value="Unassembled WGS sequence"/>
</dbReference>
<organism evidence="9 10">
    <name type="scientific">Prosthecochloris marina</name>
    <dbReference type="NCBI Taxonomy" id="2017681"/>
    <lineage>
        <taxon>Bacteria</taxon>
        <taxon>Pseudomonadati</taxon>
        <taxon>Chlorobiota</taxon>
        <taxon>Chlorobiia</taxon>
        <taxon>Chlorobiales</taxon>
        <taxon>Chlorobiaceae</taxon>
        <taxon>Prosthecochloris</taxon>
    </lineage>
</organism>
<dbReference type="GO" id="GO:0005886">
    <property type="term" value="C:plasma membrane"/>
    <property type="evidence" value="ECO:0007669"/>
    <property type="project" value="UniProtKB-SubCell"/>
</dbReference>
<keyword evidence="10" id="KW-1185">Reference proteome</keyword>
<feature type="transmembrane region" description="Helical" evidence="8">
    <location>
        <begin position="133"/>
        <end position="151"/>
    </location>
</feature>
<dbReference type="GO" id="GO:0009103">
    <property type="term" value="P:lipopolysaccharide biosynthetic process"/>
    <property type="evidence" value="ECO:0007669"/>
    <property type="project" value="TreeGrafter"/>
</dbReference>
<comment type="cofactor">
    <cofactor evidence="7">
        <name>Mg(2+)</name>
        <dbReference type="ChEBI" id="CHEBI:18420"/>
    </cofactor>
</comment>
<feature type="transmembrane region" description="Helical" evidence="8">
    <location>
        <begin position="78"/>
        <end position="96"/>
    </location>
</feature>
<feature type="transmembrane region" description="Helical" evidence="8">
    <location>
        <begin position="217"/>
        <end position="234"/>
    </location>
</feature>
<evidence type="ECO:0000256" key="3">
    <source>
        <dbReference type="ARBA" id="ARBA00022679"/>
    </source>
</evidence>
<dbReference type="GO" id="GO:0044038">
    <property type="term" value="P:cell wall macromolecule biosynthetic process"/>
    <property type="evidence" value="ECO:0007669"/>
    <property type="project" value="TreeGrafter"/>
</dbReference>
<dbReference type="PANTHER" id="PTHR22926:SF3">
    <property type="entry name" value="UNDECAPRENYL-PHOSPHATE ALPHA-N-ACETYLGLUCOSAMINYL 1-PHOSPHATE TRANSFERASE"/>
    <property type="match status" value="1"/>
</dbReference>
<sequence>MSPFYLIPVPLFALLSFEALSAKTTAEEAALTIPFTQYTGIYLVALAVSYVMIMFLSSHAEKLGFIDHPDGKRKIHTVAKPLIGGIGIITGALMAMLLFVPFWQNVGLIIAVLMIVVMGAIDDRHDVSFKIRFLVQTGATVSIMYFGGTVLDSFGDLMGWGVIQTGFLAVPVTIFCIIGVINAVNMTDGLDGLAGGSSLVAFIAFGMLAWLNNQPELTFISVAFVGGLAAFLRFNWYPSKLFMGDAGSMSLGFVLAFFAIEVTQKAGGAVSPAAALLVLALPVTDTITVMVKRVLKGQSPFHPDKTHLHHIIKAMGFNHRKVVVVIIAATTISSSVAVFGTLMHFPDYLFFTIYLFCFTLYFVASYKLRAIYRLLIRLRQQKVFNIELGEVLR</sequence>
<dbReference type="EMBL" id="PDNZ01000009">
    <property type="protein sequence ID" value="PWW81209.1"/>
    <property type="molecule type" value="Genomic_DNA"/>
</dbReference>
<feature type="transmembrane region" description="Helical" evidence="8">
    <location>
        <begin position="193"/>
        <end position="211"/>
    </location>
</feature>
<keyword evidence="5 8" id="KW-1133">Transmembrane helix</keyword>
<keyword evidence="7" id="KW-0460">Magnesium</keyword>
<feature type="transmembrane region" description="Helical" evidence="8">
    <location>
        <begin position="102"/>
        <end position="121"/>
    </location>
</feature>
<dbReference type="OrthoDB" id="9783652at2"/>
<gene>
    <name evidence="9" type="ORF">CR164_11765</name>
</gene>
<dbReference type="CDD" id="cd06853">
    <property type="entry name" value="GT_WecA_like"/>
    <property type="match status" value="1"/>
</dbReference>
<dbReference type="InterPro" id="IPR000715">
    <property type="entry name" value="Glycosyl_transferase_4"/>
</dbReference>
<dbReference type="PANTHER" id="PTHR22926">
    <property type="entry name" value="PHOSPHO-N-ACETYLMURAMOYL-PENTAPEPTIDE-TRANSFERASE"/>
    <property type="match status" value="1"/>
</dbReference>
<protein>
    <submittedName>
        <fullName evidence="9">Undecaprenyl-phosphate alpha-N-acetylglucosaminyl 1-phosphate transferase</fullName>
    </submittedName>
</protein>
<dbReference type="InterPro" id="IPR018480">
    <property type="entry name" value="PNAcMuramoyl-5peptid_Trfase_CS"/>
</dbReference>
<feature type="transmembrane region" description="Helical" evidence="8">
    <location>
        <begin position="272"/>
        <end position="291"/>
    </location>
</feature>
<comment type="subcellular location">
    <subcellularLocation>
        <location evidence="1">Cell membrane</location>
        <topology evidence="1">Multi-pass membrane protein</topology>
    </subcellularLocation>
</comment>
<feature type="transmembrane region" description="Helical" evidence="8">
    <location>
        <begin position="241"/>
        <end position="260"/>
    </location>
</feature>
<evidence type="ECO:0000256" key="4">
    <source>
        <dbReference type="ARBA" id="ARBA00022692"/>
    </source>
</evidence>
<dbReference type="GO" id="GO:0016780">
    <property type="term" value="F:phosphotransferase activity, for other substituted phosphate groups"/>
    <property type="evidence" value="ECO:0007669"/>
    <property type="project" value="InterPro"/>
</dbReference>
<name>A0A317T372_9CHLB</name>
<keyword evidence="2" id="KW-1003">Cell membrane</keyword>
<dbReference type="RefSeq" id="WP_110024192.1">
    <property type="nucleotide sequence ID" value="NZ_PDNZ01000009.1"/>
</dbReference>
<feature type="binding site" evidence="7">
    <location>
        <position position="185"/>
    </location>
    <ligand>
        <name>Mg(2+)</name>
        <dbReference type="ChEBI" id="CHEBI:18420"/>
    </ligand>
</feature>
<evidence type="ECO:0000256" key="6">
    <source>
        <dbReference type="ARBA" id="ARBA00023136"/>
    </source>
</evidence>
<feature type="transmembrane region" description="Helical" evidence="8">
    <location>
        <begin position="348"/>
        <end position="368"/>
    </location>
</feature>
<evidence type="ECO:0000313" key="10">
    <source>
        <dbReference type="Proteomes" id="UP000246278"/>
    </source>
</evidence>
<dbReference type="Pfam" id="PF00953">
    <property type="entry name" value="Glycos_transf_4"/>
    <property type="match status" value="1"/>
</dbReference>
<evidence type="ECO:0000256" key="8">
    <source>
        <dbReference type="SAM" id="Phobius"/>
    </source>
</evidence>
<evidence type="ECO:0000313" key="9">
    <source>
        <dbReference type="EMBL" id="PWW81209.1"/>
    </source>
</evidence>
<dbReference type="AlphaFoldDB" id="A0A317T372"/>
<feature type="binding site" evidence="7">
    <location>
        <position position="245"/>
    </location>
    <ligand>
        <name>Mg(2+)</name>
        <dbReference type="ChEBI" id="CHEBI:18420"/>
    </ligand>
</feature>
<proteinExistence type="predicted"/>
<feature type="transmembrane region" description="Helical" evidence="8">
    <location>
        <begin position="157"/>
        <end position="181"/>
    </location>
</feature>
<keyword evidence="6 8" id="KW-0472">Membrane</keyword>
<comment type="caution">
    <text evidence="9">The sequence shown here is derived from an EMBL/GenBank/DDBJ whole genome shotgun (WGS) entry which is preliminary data.</text>
</comment>
<keyword evidence="3 9" id="KW-0808">Transferase</keyword>
<dbReference type="GO" id="GO:0046872">
    <property type="term" value="F:metal ion binding"/>
    <property type="evidence" value="ECO:0007669"/>
    <property type="project" value="UniProtKB-KW"/>
</dbReference>
<evidence type="ECO:0000256" key="1">
    <source>
        <dbReference type="ARBA" id="ARBA00004651"/>
    </source>
</evidence>
<feature type="transmembrane region" description="Helical" evidence="8">
    <location>
        <begin position="322"/>
        <end position="342"/>
    </location>
</feature>
<evidence type="ECO:0000256" key="5">
    <source>
        <dbReference type="ARBA" id="ARBA00022989"/>
    </source>
</evidence>
<keyword evidence="4 8" id="KW-0812">Transmembrane</keyword>
<dbReference type="GO" id="GO:0071555">
    <property type="term" value="P:cell wall organization"/>
    <property type="evidence" value="ECO:0007669"/>
    <property type="project" value="TreeGrafter"/>
</dbReference>
<reference evidence="10" key="1">
    <citation type="submission" date="2017-10" db="EMBL/GenBank/DDBJ databases">
        <authorList>
            <person name="Gaisin V.A."/>
            <person name="Rysina M.S."/>
            <person name="Grouzdev D.S."/>
        </authorList>
    </citation>
    <scope>NUCLEOTIDE SEQUENCE [LARGE SCALE GENOMIC DNA]</scope>
    <source>
        <strain evidence="10">V1</strain>
    </source>
</reference>
<dbReference type="PROSITE" id="PS01348">
    <property type="entry name" value="MRAY_2"/>
    <property type="match status" value="1"/>
</dbReference>
<evidence type="ECO:0000256" key="7">
    <source>
        <dbReference type="PIRSR" id="PIRSR600715-1"/>
    </source>
</evidence>
<accession>A0A317T372</accession>
<feature type="transmembrane region" description="Helical" evidence="8">
    <location>
        <begin position="37"/>
        <end position="57"/>
    </location>
</feature>
<keyword evidence="7" id="KW-0479">Metal-binding</keyword>
<evidence type="ECO:0000256" key="2">
    <source>
        <dbReference type="ARBA" id="ARBA00022475"/>
    </source>
</evidence>